<evidence type="ECO:0000313" key="2">
    <source>
        <dbReference type="Proteomes" id="UP000765509"/>
    </source>
</evidence>
<keyword evidence="2" id="KW-1185">Reference proteome</keyword>
<dbReference type="AlphaFoldDB" id="A0A9Q3GSS1"/>
<reference evidence="1" key="1">
    <citation type="submission" date="2021-03" db="EMBL/GenBank/DDBJ databases">
        <title>Draft genome sequence of rust myrtle Austropuccinia psidii MF-1, a brazilian biotype.</title>
        <authorList>
            <person name="Quecine M.C."/>
            <person name="Pachon D.M.R."/>
            <person name="Bonatelli M.L."/>
            <person name="Correr F.H."/>
            <person name="Franceschini L.M."/>
            <person name="Leite T.F."/>
            <person name="Margarido G.R.A."/>
            <person name="Almeida C.A."/>
            <person name="Ferrarezi J.A."/>
            <person name="Labate C.A."/>
        </authorList>
    </citation>
    <scope>NUCLEOTIDE SEQUENCE</scope>
    <source>
        <strain evidence="1">MF-1</strain>
    </source>
</reference>
<gene>
    <name evidence="1" type="ORF">O181_017190</name>
</gene>
<dbReference type="Proteomes" id="UP000765509">
    <property type="component" value="Unassembled WGS sequence"/>
</dbReference>
<organism evidence="1 2">
    <name type="scientific">Austropuccinia psidii MF-1</name>
    <dbReference type="NCBI Taxonomy" id="1389203"/>
    <lineage>
        <taxon>Eukaryota</taxon>
        <taxon>Fungi</taxon>
        <taxon>Dikarya</taxon>
        <taxon>Basidiomycota</taxon>
        <taxon>Pucciniomycotina</taxon>
        <taxon>Pucciniomycetes</taxon>
        <taxon>Pucciniales</taxon>
        <taxon>Sphaerophragmiaceae</taxon>
        <taxon>Austropuccinia</taxon>
    </lineage>
</organism>
<evidence type="ECO:0000313" key="1">
    <source>
        <dbReference type="EMBL" id="MBW0477475.1"/>
    </source>
</evidence>
<dbReference type="EMBL" id="AVOT02004828">
    <property type="protein sequence ID" value="MBW0477475.1"/>
    <property type="molecule type" value="Genomic_DNA"/>
</dbReference>
<sequence length="138" mass="15419">MSTLTPVLPLQPHDFLPILPPLQLTILMLLLCPHDLPPTLPPHVRPHPSLRFGTPTHPHDFSPLLPLHIHPHSSLQFCSPVAYHPHAPDSPLTQPPRSALTPTAYHAHNYPLTLPPNVRPHTHSLPCLHSRTTLNVWV</sequence>
<name>A0A9Q3GSS1_9BASI</name>
<accession>A0A9Q3GSS1</accession>
<comment type="caution">
    <text evidence="1">The sequence shown here is derived from an EMBL/GenBank/DDBJ whole genome shotgun (WGS) entry which is preliminary data.</text>
</comment>
<protein>
    <submittedName>
        <fullName evidence="1">Uncharacterized protein</fullName>
    </submittedName>
</protein>
<proteinExistence type="predicted"/>